<reference evidence="1 2" key="1">
    <citation type="submission" date="2015-07" db="EMBL/GenBank/DDBJ databases">
        <title>The genome of Melipona quadrifasciata.</title>
        <authorList>
            <person name="Pan H."/>
            <person name="Kapheim K."/>
        </authorList>
    </citation>
    <scope>NUCLEOTIDE SEQUENCE [LARGE SCALE GENOMIC DNA]</scope>
    <source>
        <strain evidence="1">0111107301</strain>
        <tissue evidence="1">Whole body</tissue>
    </source>
</reference>
<dbReference type="AlphaFoldDB" id="A0A0M9ABH0"/>
<evidence type="ECO:0000313" key="1">
    <source>
        <dbReference type="EMBL" id="KOX81135.1"/>
    </source>
</evidence>
<dbReference type="Proteomes" id="UP000053105">
    <property type="component" value="Unassembled WGS sequence"/>
</dbReference>
<name>A0A0M9ABH0_9HYME</name>
<evidence type="ECO:0000313" key="2">
    <source>
        <dbReference type="Proteomes" id="UP000053105"/>
    </source>
</evidence>
<accession>A0A0M9ABH0</accession>
<proteinExistence type="predicted"/>
<gene>
    <name evidence="1" type="ORF">WN51_10060</name>
</gene>
<organism evidence="1 2">
    <name type="scientific">Melipona quadrifasciata</name>
    <dbReference type="NCBI Taxonomy" id="166423"/>
    <lineage>
        <taxon>Eukaryota</taxon>
        <taxon>Metazoa</taxon>
        <taxon>Ecdysozoa</taxon>
        <taxon>Arthropoda</taxon>
        <taxon>Hexapoda</taxon>
        <taxon>Insecta</taxon>
        <taxon>Pterygota</taxon>
        <taxon>Neoptera</taxon>
        <taxon>Endopterygota</taxon>
        <taxon>Hymenoptera</taxon>
        <taxon>Apocrita</taxon>
        <taxon>Aculeata</taxon>
        <taxon>Apoidea</taxon>
        <taxon>Anthophila</taxon>
        <taxon>Apidae</taxon>
        <taxon>Melipona</taxon>
    </lineage>
</organism>
<keyword evidence="2" id="KW-1185">Reference proteome</keyword>
<protein>
    <submittedName>
        <fullName evidence="1">Uncharacterized protein</fullName>
    </submittedName>
</protein>
<sequence length="87" mass="9760">MSEGTQTRRNDPFAVKFCTPGRCAWLGDGGIIAHASRSASGSPSAFQCFRHSTSDGRQWTLDWDIKNYNEFKDVERQDDLELLGTCD</sequence>
<dbReference type="EMBL" id="KQ435692">
    <property type="protein sequence ID" value="KOX81135.1"/>
    <property type="molecule type" value="Genomic_DNA"/>
</dbReference>